<protein>
    <submittedName>
        <fullName evidence="2">Predicted protein</fullName>
    </submittedName>
</protein>
<dbReference type="EMBL" id="DS547107">
    <property type="protein sequence ID" value="EDR06890.1"/>
    <property type="molecule type" value="Genomic_DNA"/>
</dbReference>
<dbReference type="HOGENOM" id="CLU_011577_1_0_1"/>
<organism evidence="3">
    <name type="scientific">Laccaria bicolor (strain S238N-H82 / ATCC MYA-4686)</name>
    <name type="common">Bicoloured deceiver</name>
    <name type="synonym">Laccaria laccata var. bicolor</name>
    <dbReference type="NCBI Taxonomy" id="486041"/>
    <lineage>
        <taxon>Eukaryota</taxon>
        <taxon>Fungi</taxon>
        <taxon>Dikarya</taxon>
        <taxon>Basidiomycota</taxon>
        <taxon>Agaricomycotina</taxon>
        <taxon>Agaricomycetes</taxon>
        <taxon>Agaricomycetidae</taxon>
        <taxon>Agaricales</taxon>
        <taxon>Agaricineae</taxon>
        <taxon>Hydnangiaceae</taxon>
        <taxon>Laccaria</taxon>
    </lineage>
</organism>
<dbReference type="Gene3D" id="3.80.10.10">
    <property type="entry name" value="Ribonuclease Inhibitor"/>
    <property type="match status" value="1"/>
</dbReference>
<gene>
    <name evidence="2" type="ORF">LACBIDRAFT_328666</name>
</gene>
<proteinExistence type="predicted"/>
<dbReference type="GeneID" id="6078367"/>
<evidence type="ECO:0000256" key="1">
    <source>
        <dbReference type="SAM" id="MobiDB-lite"/>
    </source>
</evidence>
<dbReference type="Proteomes" id="UP000001194">
    <property type="component" value="Unassembled WGS sequence"/>
</dbReference>
<feature type="region of interest" description="Disordered" evidence="1">
    <location>
        <begin position="457"/>
        <end position="506"/>
    </location>
</feature>
<dbReference type="SUPFAM" id="SSF52047">
    <property type="entry name" value="RNI-like"/>
    <property type="match status" value="1"/>
</dbReference>
<evidence type="ECO:0000313" key="2">
    <source>
        <dbReference type="EMBL" id="EDR06890.1"/>
    </source>
</evidence>
<name>B0DFL8_LACBS</name>
<dbReference type="RefSeq" id="XP_001882737.1">
    <property type="nucleotide sequence ID" value="XM_001882702.1"/>
</dbReference>
<dbReference type="OrthoDB" id="5345779at2759"/>
<dbReference type="KEGG" id="lbc:LACBIDRAFT_328666"/>
<reference evidence="2 3" key="1">
    <citation type="journal article" date="2008" name="Nature">
        <title>The genome of Laccaria bicolor provides insights into mycorrhizal symbiosis.</title>
        <authorList>
            <person name="Martin F."/>
            <person name="Aerts A."/>
            <person name="Ahren D."/>
            <person name="Brun A."/>
            <person name="Danchin E.G.J."/>
            <person name="Duchaussoy F."/>
            <person name="Gibon J."/>
            <person name="Kohler A."/>
            <person name="Lindquist E."/>
            <person name="Pereda V."/>
            <person name="Salamov A."/>
            <person name="Shapiro H.J."/>
            <person name="Wuyts J."/>
            <person name="Blaudez D."/>
            <person name="Buee M."/>
            <person name="Brokstein P."/>
            <person name="Canbaeck B."/>
            <person name="Cohen D."/>
            <person name="Courty P.E."/>
            <person name="Coutinho P.M."/>
            <person name="Delaruelle C."/>
            <person name="Detter J.C."/>
            <person name="Deveau A."/>
            <person name="DiFazio S."/>
            <person name="Duplessis S."/>
            <person name="Fraissinet-Tachet L."/>
            <person name="Lucic E."/>
            <person name="Frey-Klett P."/>
            <person name="Fourrey C."/>
            <person name="Feussner I."/>
            <person name="Gay G."/>
            <person name="Grimwood J."/>
            <person name="Hoegger P.J."/>
            <person name="Jain P."/>
            <person name="Kilaru S."/>
            <person name="Labbe J."/>
            <person name="Lin Y.C."/>
            <person name="Legue V."/>
            <person name="Le Tacon F."/>
            <person name="Marmeisse R."/>
            <person name="Melayah D."/>
            <person name="Montanini B."/>
            <person name="Muratet M."/>
            <person name="Nehls U."/>
            <person name="Niculita-Hirzel H."/>
            <person name="Oudot-Le Secq M.P."/>
            <person name="Peter M."/>
            <person name="Quesneville H."/>
            <person name="Rajashekar B."/>
            <person name="Reich M."/>
            <person name="Rouhier N."/>
            <person name="Schmutz J."/>
            <person name="Yin T."/>
            <person name="Chalot M."/>
            <person name="Henrissat B."/>
            <person name="Kuees U."/>
            <person name="Lucas S."/>
            <person name="Van de Peer Y."/>
            <person name="Podila G.K."/>
            <person name="Polle A."/>
            <person name="Pukkila P.J."/>
            <person name="Richardson P.M."/>
            <person name="Rouze P."/>
            <person name="Sanders I.R."/>
            <person name="Stajich J.E."/>
            <person name="Tunlid A."/>
            <person name="Tuskan G."/>
            <person name="Grigoriev I.V."/>
        </authorList>
    </citation>
    <scope>NUCLEOTIDE SEQUENCE [LARGE SCALE GENOMIC DNA]</scope>
    <source>
        <strain evidence="3">S238N-H82 / ATCC MYA-4686</strain>
    </source>
</reference>
<dbReference type="InterPro" id="IPR032675">
    <property type="entry name" value="LRR_dom_sf"/>
</dbReference>
<evidence type="ECO:0000313" key="3">
    <source>
        <dbReference type="Proteomes" id="UP000001194"/>
    </source>
</evidence>
<feature type="compositionally biased region" description="Acidic residues" evidence="1">
    <location>
        <begin position="461"/>
        <end position="493"/>
    </location>
</feature>
<sequence>MDLPAEILTQIFDLAADEDVIFQYGLPTVMAESAWFKNIAKDWTLRSPGDALNLIQRRSYATKKAIILTCKRWRALGSEFLFRCLFFNNPSKLLALCAILDSSASSATTLTASFGWWTRRIHLSRYYASAASKTTLLDLENALASIIRHCPNLEIFIVDWPMGESFGAIADALATYPCRRSLRTAHWAVGIDSVAKVIWALDCLPYVVALHVEFQAPPGTEDYDLSTPLLGSASGLRLSLPRLQQLSLHGHAQEFIDQATSWSLPSLRSFSLTTTTTGTPLPDIPLFLTYHGSNLLFLDLNTLSMLDLPTILDLCPSLDTLTFNPDWRLRPPAEPDGSSHIVNRPHPGITTIGLHGLLYAFGVGYAAEYASADPLRAQIIRRSNDMNVSALTLHNFPSLKRVRALGRGMLLDLNKADGPNSAEDGGGGFDRWSRWWGMCVNAGVRLEDCTGGLLGVLPEVERDESDSEGGEDSDEEEDSDEKDDSDEEEDEWSIEIPPMPEEPNDRTAELRQLLEECRAMSEGREESMFGPMMGMGMGGMGMMGMGMGPMGMMGMGPMGMMGMGGMGMGMSNANGGIDVALAAMRVAAGRHIDTSLRRSSRSPHVKRFLAYDFDSNEDRHHTKRISYVLEIAQSRYLNAIVHQASGLSELQDIPHKLHGGLNVHDLASAESAQTSNSNMIF</sequence>
<dbReference type="AlphaFoldDB" id="B0DFL8"/>
<keyword evidence="3" id="KW-1185">Reference proteome</keyword>
<accession>B0DFL8</accession>
<dbReference type="InParanoid" id="B0DFL8"/>